<proteinExistence type="predicted"/>
<name>A0ABV7PZU6_9ACTN</name>
<evidence type="ECO:0000313" key="1">
    <source>
        <dbReference type="EMBL" id="MFC3493018.1"/>
    </source>
</evidence>
<gene>
    <name evidence="1" type="ORF">ACFO8M_11030</name>
</gene>
<dbReference type="Proteomes" id="UP001595712">
    <property type="component" value="Unassembled WGS sequence"/>
</dbReference>
<dbReference type="RefSeq" id="WP_387974656.1">
    <property type="nucleotide sequence ID" value="NZ_JBHRWO010000010.1"/>
</dbReference>
<accession>A0ABV7PZU6</accession>
<protein>
    <submittedName>
        <fullName evidence="1">Uncharacterized protein</fullName>
    </submittedName>
</protein>
<dbReference type="EMBL" id="JBHRWO010000010">
    <property type="protein sequence ID" value="MFC3493018.1"/>
    <property type="molecule type" value="Genomic_DNA"/>
</dbReference>
<sequence length="96" mass="10616">MDFSAFPAAAYFESWQGTSQSIEWDQSYSMQASKVISFKLFTSLDNLYVNANLYFVVPDEIALDDGDQVPEAEIAVAAYGVLDVLVPPVVDGLKRE</sequence>
<organism evidence="1 2">
    <name type="scientific">Glycomyces rhizosphaerae</name>
    <dbReference type="NCBI Taxonomy" id="2054422"/>
    <lineage>
        <taxon>Bacteria</taxon>
        <taxon>Bacillati</taxon>
        <taxon>Actinomycetota</taxon>
        <taxon>Actinomycetes</taxon>
        <taxon>Glycomycetales</taxon>
        <taxon>Glycomycetaceae</taxon>
        <taxon>Glycomyces</taxon>
    </lineage>
</organism>
<keyword evidence="2" id="KW-1185">Reference proteome</keyword>
<evidence type="ECO:0000313" key="2">
    <source>
        <dbReference type="Proteomes" id="UP001595712"/>
    </source>
</evidence>
<reference evidence="2" key="1">
    <citation type="journal article" date="2019" name="Int. J. Syst. Evol. Microbiol.">
        <title>The Global Catalogue of Microorganisms (GCM) 10K type strain sequencing project: providing services to taxonomists for standard genome sequencing and annotation.</title>
        <authorList>
            <consortium name="The Broad Institute Genomics Platform"/>
            <consortium name="The Broad Institute Genome Sequencing Center for Infectious Disease"/>
            <person name="Wu L."/>
            <person name="Ma J."/>
        </authorList>
    </citation>
    <scope>NUCLEOTIDE SEQUENCE [LARGE SCALE GENOMIC DNA]</scope>
    <source>
        <strain evidence="2">CGMCC 4.7396</strain>
    </source>
</reference>
<comment type="caution">
    <text evidence="1">The sequence shown here is derived from an EMBL/GenBank/DDBJ whole genome shotgun (WGS) entry which is preliminary data.</text>
</comment>